<dbReference type="InterPro" id="IPR017441">
    <property type="entry name" value="Protein_kinase_ATP_BS"/>
</dbReference>
<feature type="repeat" description="TPR" evidence="12">
    <location>
        <begin position="703"/>
        <end position="736"/>
    </location>
</feature>
<sequence length="883" mass="95891">MSDERRETLSDSTSVGLKGKPAPDARAPVTAPLVEQGAHIGRYVVLDKLGEGTMGVVFAAHDPELDRKVAIKLLKARKHDQAPARARLQREAQALAKLNHRNVVGVYDVGVHAGQLFLAMEFVEGQTLRDWVDSEPRSWRELLRVTSEAGRGLAAAHGAGLVHRDFKPDNVMIHGDGRVRVMDFGLARAEIHDQGVAPASSSPELEVLSEMQAKDGALTQTGTVMGTPGYMARELFEGQSADARSDQFAFCVTLYEALYEERPFPGRTLAELIRAVREGRISPAPRGSGVPAWLRAVILRGLSDQAYARWPSMQDLLDTLAEGPKRRRRRVWAAVGLSAALIGGVWAAAVAVEDARMCEGVDAELGAVWNDARRAELGARFERSELSYAADAWQRAERGLDDYAQRWQAARAEVCEARRRAQQSSEELRLRVACLDQRLSHLRATIDVLAAADATTVARAVEMVADLPRLERCTDVAALAIDAPPPEDAHLVARVAALEQQLAEAEALEKAGNYRDGLALTAAVTRAAITLEHDRLLARARLREGILQRRAGDFEASEAALVEAYELAGGLRMTAEAAEASASLVFVVGYRLARHEDGRRWAIHAKPLARAAGTDEAEALFLNNLGAVAYGEGDYPGAREQWEQALTIRERAFGADHPKVAGSLNNLGVLAHAEGDFERARGYHERALAIWTQALGPAHPQTSYSLNHLGRVALEQGRYEDARDYHTRALAIREQALGPEHTLVADTLASLARLAEREGELDQALAHDERALAIYERSLGSRHPSVADALTDRGLVLLARGDEAEARASLERALAIYATGASEGDASNLAKTRFALARVVAGASRRDRARARELAELARAAYAALGPKSARELAAVQAWLAQN</sequence>
<keyword evidence="15" id="KW-0812">Transmembrane</keyword>
<dbReference type="EC" id="2.7.11.1" evidence="17"/>
<evidence type="ECO:0000256" key="8">
    <source>
        <dbReference type="ARBA" id="ARBA00022840"/>
    </source>
</evidence>
<comment type="similarity">
    <text evidence="2">Belongs to the kinesin light chain family.</text>
</comment>
<comment type="subcellular location">
    <subcellularLocation>
        <location evidence="1">Cytoplasm</location>
        <location evidence="1">Cytoskeleton</location>
    </subcellularLocation>
</comment>
<name>A0A2S9YLB3_9BACT</name>
<evidence type="ECO:0000256" key="3">
    <source>
        <dbReference type="ARBA" id="ARBA00022490"/>
    </source>
</evidence>
<keyword evidence="6 13" id="KW-0547">Nucleotide-binding</keyword>
<dbReference type="Gene3D" id="1.25.40.10">
    <property type="entry name" value="Tetratricopeptide repeat domain"/>
    <property type="match status" value="3"/>
</dbReference>
<dbReference type="PROSITE" id="PS00108">
    <property type="entry name" value="PROTEIN_KINASE_ST"/>
    <property type="match status" value="1"/>
</dbReference>
<dbReference type="EMBL" id="PVNK01000005">
    <property type="protein sequence ID" value="PRQ05858.1"/>
    <property type="molecule type" value="Genomic_DNA"/>
</dbReference>
<dbReference type="GO" id="GO:0004674">
    <property type="term" value="F:protein serine/threonine kinase activity"/>
    <property type="evidence" value="ECO:0007669"/>
    <property type="project" value="UniProtKB-EC"/>
</dbReference>
<evidence type="ECO:0000256" key="2">
    <source>
        <dbReference type="ARBA" id="ARBA00009622"/>
    </source>
</evidence>
<organism evidence="17 18">
    <name type="scientific">Enhygromyxa salina</name>
    <dbReference type="NCBI Taxonomy" id="215803"/>
    <lineage>
        <taxon>Bacteria</taxon>
        <taxon>Pseudomonadati</taxon>
        <taxon>Myxococcota</taxon>
        <taxon>Polyangia</taxon>
        <taxon>Nannocystales</taxon>
        <taxon>Nannocystaceae</taxon>
        <taxon>Enhygromyxa</taxon>
    </lineage>
</organism>
<evidence type="ECO:0000256" key="10">
    <source>
        <dbReference type="ARBA" id="ARBA00023175"/>
    </source>
</evidence>
<evidence type="ECO:0000256" key="6">
    <source>
        <dbReference type="ARBA" id="ARBA00022741"/>
    </source>
</evidence>
<dbReference type="InterPro" id="IPR019734">
    <property type="entry name" value="TPR_rpt"/>
</dbReference>
<dbReference type="InterPro" id="IPR002151">
    <property type="entry name" value="Kinesin_light"/>
</dbReference>
<dbReference type="Pfam" id="PF13424">
    <property type="entry name" value="TPR_12"/>
    <property type="match status" value="2"/>
</dbReference>
<dbReference type="InterPro" id="IPR000719">
    <property type="entry name" value="Prot_kinase_dom"/>
</dbReference>
<keyword evidence="17" id="KW-0808">Transferase</keyword>
<dbReference type="GO" id="GO:0005871">
    <property type="term" value="C:kinesin complex"/>
    <property type="evidence" value="ECO:0007669"/>
    <property type="project" value="InterPro"/>
</dbReference>
<evidence type="ECO:0000256" key="12">
    <source>
        <dbReference type="PROSITE-ProRule" id="PRU00339"/>
    </source>
</evidence>
<keyword evidence="10" id="KW-0505">Motor protein</keyword>
<keyword evidence="7 12" id="KW-0802">TPR repeat</keyword>
<comment type="caution">
    <text evidence="17">The sequence shown here is derived from an EMBL/GenBank/DDBJ whole genome shotgun (WGS) entry which is preliminary data.</text>
</comment>
<keyword evidence="4" id="KW-0493">Microtubule</keyword>
<dbReference type="PROSITE" id="PS50011">
    <property type="entry name" value="PROTEIN_KINASE_DOM"/>
    <property type="match status" value="1"/>
</dbReference>
<evidence type="ECO:0000256" key="13">
    <source>
        <dbReference type="PROSITE-ProRule" id="PRU10141"/>
    </source>
</evidence>
<dbReference type="Pfam" id="PF13374">
    <property type="entry name" value="TPR_10"/>
    <property type="match status" value="1"/>
</dbReference>
<dbReference type="Pfam" id="PF00069">
    <property type="entry name" value="Pkinase"/>
    <property type="match status" value="1"/>
</dbReference>
<keyword evidence="11" id="KW-0206">Cytoskeleton</keyword>
<dbReference type="GO" id="GO:0005524">
    <property type="term" value="F:ATP binding"/>
    <property type="evidence" value="ECO:0007669"/>
    <property type="project" value="UniProtKB-UniRule"/>
</dbReference>
<dbReference type="InterPro" id="IPR011990">
    <property type="entry name" value="TPR-like_helical_dom_sf"/>
</dbReference>
<keyword evidence="15" id="KW-0472">Membrane</keyword>
<dbReference type="GO" id="GO:0007018">
    <property type="term" value="P:microtubule-based movement"/>
    <property type="evidence" value="ECO:0007669"/>
    <property type="project" value="TreeGrafter"/>
</dbReference>
<evidence type="ECO:0000259" key="16">
    <source>
        <dbReference type="PROSITE" id="PS50011"/>
    </source>
</evidence>
<accession>A0A2S9YLB3</accession>
<dbReference type="Gene3D" id="1.10.510.10">
    <property type="entry name" value="Transferase(Phosphotransferase) domain 1"/>
    <property type="match status" value="1"/>
</dbReference>
<reference evidence="17 18" key="1">
    <citation type="submission" date="2018-03" db="EMBL/GenBank/DDBJ databases">
        <title>Draft Genome Sequences of the Obligatory Marine Myxobacteria Enhygromyxa salina SWB005.</title>
        <authorList>
            <person name="Poehlein A."/>
            <person name="Moghaddam J.A."/>
            <person name="Harms H."/>
            <person name="Alanjari M."/>
            <person name="Koenig G.M."/>
            <person name="Daniel R."/>
            <person name="Schaeberle T.F."/>
        </authorList>
    </citation>
    <scope>NUCLEOTIDE SEQUENCE [LARGE SCALE GENOMIC DNA]</scope>
    <source>
        <strain evidence="17 18">SWB005</strain>
    </source>
</reference>
<dbReference type="AlphaFoldDB" id="A0A2S9YLB3"/>
<gene>
    <name evidence="17" type="primary">pknB_2</name>
    <name evidence="17" type="ORF">ENSA5_01780</name>
</gene>
<dbReference type="InterPro" id="IPR011009">
    <property type="entry name" value="Kinase-like_dom_sf"/>
</dbReference>
<keyword evidence="3" id="KW-0963">Cytoplasm</keyword>
<dbReference type="CDD" id="cd14014">
    <property type="entry name" value="STKc_PknB_like"/>
    <property type="match status" value="1"/>
</dbReference>
<evidence type="ECO:0000256" key="9">
    <source>
        <dbReference type="ARBA" id="ARBA00023054"/>
    </source>
</evidence>
<feature type="domain" description="Protein kinase" evidence="16">
    <location>
        <begin position="43"/>
        <end position="321"/>
    </location>
</feature>
<feature type="region of interest" description="Disordered" evidence="14">
    <location>
        <begin position="1"/>
        <end position="28"/>
    </location>
</feature>
<dbReference type="PANTHER" id="PTHR45783:SF3">
    <property type="entry name" value="KINESIN LIGHT CHAIN"/>
    <property type="match status" value="1"/>
</dbReference>
<keyword evidence="17" id="KW-0418">Kinase</keyword>
<evidence type="ECO:0000256" key="5">
    <source>
        <dbReference type="ARBA" id="ARBA00022737"/>
    </source>
</evidence>
<keyword evidence="5" id="KW-0677">Repeat</keyword>
<evidence type="ECO:0000256" key="14">
    <source>
        <dbReference type="SAM" id="MobiDB-lite"/>
    </source>
</evidence>
<evidence type="ECO:0000313" key="17">
    <source>
        <dbReference type="EMBL" id="PRQ05858.1"/>
    </source>
</evidence>
<dbReference type="GO" id="GO:0005874">
    <property type="term" value="C:microtubule"/>
    <property type="evidence" value="ECO:0007669"/>
    <property type="project" value="UniProtKB-KW"/>
</dbReference>
<keyword evidence="18" id="KW-1185">Reference proteome</keyword>
<dbReference type="Gene3D" id="3.30.200.20">
    <property type="entry name" value="Phosphorylase Kinase, domain 1"/>
    <property type="match status" value="1"/>
</dbReference>
<dbReference type="GO" id="GO:0019894">
    <property type="term" value="F:kinesin binding"/>
    <property type="evidence" value="ECO:0007669"/>
    <property type="project" value="TreeGrafter"/>
</dbReference>
<dbReference type="SUPFAM" id="SSF56112">
    <property type="entry name" value="Protein kinase-like (PK-like)"/>
    <property type="match status" value="1"/>
</dbReference>
<evidence type="ECO:0000256" key="7">
    <source>
        <dbReference type="ARBA" id="ARBA00022803"/>
    </source>
</evidence>
<dbReference type="SUPFAM" id="SSF48452">
    <property type="entry name" value="TPR-like"/>
    <property type="match status" value="2"/>
</dbReference>
<dbReference type="OrthoDB" id="9801841at2"/>
<evidence type="ECO:0000256" key="4">
    <source>
        <dbReference type="ARBA" id="ARBA00022701"/>
    </source>
</evidence>
<keyword evidence="15" id="KW-1133">Transmembrane helix</keyword>
<dbReference type="Proteomes" id="UP000237968">
    <property type="component" value="Unassembled WGS sequence"/>
</dbReference>
<evidence type="ECO:0000256" key="15">
    <source>
        <dbReference type="SAM" id="Phobius"/>
    </source>
</evidence>
<dbReference type="RefSeq" id="WP_106389658.1">
    <property type="nucleotide sequence ID" value="NZ_PVNK01000005.1"/>
</dbReference>
<keyword evidence="8 13" id="KW-0067">ATP-binding</keyword>
<keyword evidence="9" id="KW-0175">Coiled coil</keyword>
<evidence type="ECO:0000256" key="1">
    <source>
        <dbReference type="ARBA" id="ARBA00004245"/>
    </source>
</evidence>
<dbReference type="SMART" id="SM00028">
    <property type="entry name" value="TPR"/>
    <property type="match status" value="6"/>
</dbReference>
<proteinExistence type="inferred from homology"/>
<dbReference type="PROSITE" id="PS00107">
    <property type="entry name" value="PROTEIN_KINASE_ATP"/>
    <property type="match status" value="1"/>
</dbReference>
<feature type="transmembrane region" description="Helical" evidence="15">
    <location>
        <begin position="331"/>
        <end position="352"/>
    </location>
</feature>
<protein>
    <submittedName>
        <fullName evidence="17">Serine/threonine-protein kinase PknB</fullName>
        <ecNumber evidence="17">2.7.11.1</ecNumber>
    </submittedName>
</protein>
<dbReference type="GO" id="GO:0005737">
    <property type="term" value="C:cytoplasm"/>
    <property type="evidence" value="ECO:0007669"/>
    <property type="project" value="TreeGrafter"/>
</dbReference>
<dbReference type="InterPro" id="IPR008271">
    <property type="entry name" value="Ser/Thr_kinase_AS"/>
</dbReference>
<evidence type="ECO:0000256" key="11">
    <source>
        <dbReference type="ARBA" id="ARBA00023212"/>
    </source>
</evidence>
<evidence type="ECO:0000313" key="18">
    <source>
        <dbReference type="Proteomes" id="UP000237968"/>
    </source>
</evidence>
<dbReference type="PROSITE" id="PS50005">
    <property type="entry name" value="TPR"/>
    <property type="match status" value="1"/>
</dbReference>
<feature type="binding site" evidence="13">
    <location>
        <position position="72"/>
    </location>
    <ligand>
        <name>ATP</name>
        <dbReference type="ChEBI" id="CHEBI:30616"/>
    </ligand>
</feature>
<dbReference type="PANTHER" id="PTHR45783">
    <property type="entry name" value="KINESIN LIGHT CHAIN"/>
    <property type="match status" value="1"/>
</dbReference>